<proteinExistence type="predicted"/>
<dbReference type="Proteomes" id="UP000220691">
    <property type="component" value="Unassembled WGS sequence"/>
</dbReference>
<dbReference type="EMBL" id="NUAN01000086">
    <property type="protein sequence ID" value="PEN96463.1"/>
    <property type="molecule type" value="Genomic_DNA"/>
</dbReference>
<gene>
    <name evidence="1" type="ORF">CN553_14580</name>
</gene>
<dbReference type="AlphaFoldDB" id="A0A9X6UBD4"/>
<protein>
    <submittedName>
        <fullName evidence="1">Uncharacterized protein</fullName>
    </submittedName>
</protein>
<comment type="caution">
    <text evidence="1">The sequence shown here is derived from an EMBL/GenBank/DDBJ whole genome shotgun (WGS) entry which is preliminary data.</text>
</comment>
<evidence type="ECO:0000313" key="2">
    <source>
        <dbReference type="Proteomes" id="UP000220691"/>
    </source>
</evidence>
<name>A0A9X6UBD4_BACCE</name>
<evidence type="ECO:0000313" key="1">
    <source>
        <dbReference type="EMBL" id="PEN96463.1"/>
    </source>
</evidence>
<accession>A0A9X6UBD4</accession>
<organism evidence="1 2">
    <name type="scientific">Bacillus cereus</name>
    <dbReference type="NCBI Taxonomy" id="1396"/>
    <lineage>
        <taxon>Bacteria</taxon>
        <taxon>Bacillati</taxon>
        <taxon>Bacillota</taxon>
        <taxon>Bacilli</taxon>
        <taxon>Bacillales</taxon>
        <taxon>Bacillaceae</taxon>
        <taxon>Bacillus</taxon>
        <taxon>Bacillus cereus group</taxon>
    </lineage>
</organism>
<reference evidence="1 2" key="1">
    <citation type="submission" date="2017-09" db="EMBL/GenBank/DDBJ databases">
        <title>Large-scale bioinformatics analysis of Bacillus genomes uncovers conserved roles of natural products in bacterial physiology.</title>
        <authorList>
            <consortium name="Agbiome Team Llc"/>
            <person name="Bleich R.M."/>
            <person name="Kirk G.J."/>
            <person name="Santa Maria K.C."/>
            <person name="Allen S.E."/>
            <person name="Farag S."/>
            <person name="Shank E.A."/>
            <person name="Bowers A."/>
        </authorList>
    </citation>
    <scope>NUCLEOTIDE SEQUENCE [LARGE SCALE GENOMIC DNA]</scope>
    <source>
        <strain evidence="1 2">AFS027647</strain>
    </source>
</reference>
<sequence>MIRLVKKKRVLYKKCIESLDELHQVIDAFEILGKEYKIVKRVEWIEPKPPLPTLPMEVWIVEELESEDPSGWRRKN</sequence>